<sequence length="187" mass="21099">MKTLAEEDEDKRDQVEESWIYDDFDNQDYLNSEEHFIDLVHRPPSSTLHPTPTITTTTKHPQPHSPVSPENHYQHSRESITSSIISALGRSLKESLTRQTKTPCLPPHTHPTTLVASPDHSLTGFTMAASINPIAVVGVVLVMVAIVAITILHVYLIRLDRSREVRTGGPREDYELQFMRSSRLLPD</sequence>
<accession>A0ABR1YCT5</accession>
<keyword evidence="2" id="KW-1133">Transmembrane helix</keyword>
<keyword evidence="2" id="KW-0812">Transmembrane</keyword>
<proteinExistence type="predicted"/>
<evidence type="ECO:0000313" key="4">
    <source>
        <dbReference type="Proteomes" id="UP001492380"/>
    </source>
</evidence>
<evidence type="ECO:0000256" key="1">
    <source>
        <dbReference type="SAM" id="MobiDB-lite"/>
    </source>
</evidence>
<gene>
    <name evidence="3" type="ORF">HDK90DRAFT_514237</name>
</gene>
<feature type="compositionally biased region" description="Low complexity" evidence="1">
    <location>
        <begin position="42"/>
        <end position="60"/>
    </location>
</feature>
<name>A0ABR1YCT5_9PEZI</name>
<dbReference type="EMBL" id="JBBWRZ010000011">
    <property type="protein sequence ID" value="KAK8225785.1"/>
    <property type="molecule type" value="Genomic_DNA"/>
</dbReference>
<protein>
    <submittedName>
        <fullName evidence="3">Uncharacterized protein</fullName>
    </submittedName>
</protein>
<dbReference type="Proteomes" id="UP001492380">
    <property type="component" value="Unassembled WGS sequence"/>
</dbReference>
<organism evidence="3 4">
    <name type="scientific">Phyllosticta capitalensis</name>
    <dbReference type="NCBI Taxonomy" id="121624"/>
    <lineage>
        <taxon>Eukaryota</taxon>
        <taxon>Fungi</taxon>
        <taxon>Dikarya</taxon>
        <taxon>Ascomycota</taxon>
        <taxon>Pezizomycotina</taxon>
        <taxon>Dothideomycetes</taxon>
        <taxon>Dothideomycetes incertae sedis</taxon>
        <taxon>Botryosphaeriales</taxon>
        <taxon>Phyllostictaceae</taxon>
        <taxon>Phyllosticta</taxon>
    </lineage>
</organism>
<feature type="transmembrane region" description="Helical" evidence="2">
    <location>
        <begin position="134"/>
        <end position="156"/>
    </location>
</feature>
<feature type="region of interest" description="Disordered" evidence="1">
    <location>
        <begin position="42"/>
        <end position="78"/>
    </location>
</feature>
<evidence type="ECO:0000256" key="2">
    <source>
        <dbReference type="SAM" id="Phobius"/>
    </source>
</evidence>
<keyword evidence="4" id="KW-1185">Reference proteome</keyword>
<keyword evidence="2" id="KW-0472">Membrane</keyword>
<comment type="caution">
    <text evidence="3">The sequence shown here is derived from an EMBL/GenBank/DDBJ whole genome shotgun (WGS) entry which is preliminary data.</text>
</comment>
<reference evidence="3 4" key="1">
    <citation type="submission" date="2024-04" db="EMBL/GenBank/DDBJ databases">
        <title>Phyllosticta paracitricarpa is synonymous to the EU quarantine fungus P. citricarpa based on phylogenomic analyses.</title>
        <authorList>
            <consortium name="Lawrence Berkeley National Laboratory"/>
            <person name="Van Ingen-Buijs V.A."/>
            <person name="Van Westerhoven A.C."/>
            <person name="Haridas S."/>
            <person name="Skiadas P."/>
            <person name="Martin F."/>
            <person name="Groenewald J.Z."/>
            <person name="Crous P.W."/>
            <person name="Seidl M.F."/>
        </authorList>
    </citation>
    <scope>NUCLEOTIDE SEQUENCE [LARGE SCALE GENOMIC DNA]</scope>
    <source>
        <strain evidence="3 4">CBS 123374</strain>
    </source>
</reference>
<evidence type="ECO:0000313" key="3">
    <source>
        <dbReference type="EMBL" id="KAK8225785.1"/>
    </source>
</evidence>